<feature type="transmembrane region" description="Helical" evidence="5">
    <location>
        <begin position="46"/>
        <end position="64"/>
    </location>
</feature>
<keyword evidence="4 5" id="KW-0472">Membrane</keyword>
<dbReference type="Proteomes" id="UP000002412">
    <property type="component" value="Plasmid p_59kb"/>
</dbReference>
<keyword evidence="2 5" id="KW-0812">Transmembrane</keyword>
<evidence type="ECO:0000313" key="6">
    <source>
        <dbReference type="EMBL" id="ABS45606.1"/>
    </source>
</evidence>
<evidence type="ECO:0000256" key="2">
    <source>
        <dbReference type="ARBA" id="ARBA00022692"/>
    </source>
</evidence>
<reference evidence="6 7" key="1">
    <citation type="journal article" date="2007" name="PLoS Genet.">
        <title>The complete genome sequence of Yersinia pseudotuberculosis IP31758, the causative agent of Far East scarlet-like fever.</title>
        <authorList>
            <person name="Eppinger M."/>
            <person name="Rosovitz M.J."/>
            <person name="Fricke W.F."/>
            <person name="Rasko D.A."/>
            <person name="Kokorina G."/>
            <person name="Fayolle C."/>
            <person name="Lindler L.E."/>
            <person name="Carniel E."/>
            <person name="Ravel J."/>
        </authorList>
    </citation>
    <scope>NUCLEOTIDE SEQUENCE [LARGE SCALE GENOMIC DNA]</scope>
    <source>
        <strain evidence="6 7">IP 31758</strain>
        <plasmid evidence="7">Plasmid plasmid_59kb</plasmid>
    </source>
</reference>
<dbReference type="InterPro" id="IPR007792">
    <property type="entry name" value="T4SS_VirB3/TrbD/AvhB"/>
</dbReference>
<sequence>MALRTIPIRKSGNRHNLFMDGDREMVMFSGLLAAILIFAAQDWRAFFAGVVLWFSALWLLRLMAKSDPKMRQIYMRQRLYKKYYPARSTPFRINTEAQGKQYND</sequence>
<geneLocation type="plasmid" evidence="7">
    <name>plasmid_59kb</name>
</geneLocation>
<organism evidence="6 7">
    <name type="scientific">Yersinia pseudotuberculosis serotype O:1b (strain IP 31758)</name>
    <dbReference type="NCBI Taxonomy" id="349747"/>
    <lineage>
        <taxon>Bacteria</taxon>
        <taxon>Pseudomonadati</taxon>
        <taxon>Pseudomonadota</taxon>
        <taxon>Gammaproteobacteria</taxon>
        <taxon>Enterobacterales</taxon>
        <taxon>Yersiniaceae</taxon>
        <taxon>Yersinia</taxon>
    </lineage>
</organism>
<dbReference type="KEGG" id="ypi:YpsIP31758_A0049"/>
<evidence type="ECO:0000256" key="3">
    <source>
        <dbReference type="ARBA" id="ARBA00022989"/>
    </source>
</evidence>
<evidence type="ECO:0000256" key="4">
    <source>
        <dbReference type="ARBA" id="ARBA00023136"/>
    </source>
</evidence>
<proteinExistence type="predicted"/>
<evidence type="ECO:0000256" key="5">
    <source>
        <dbReference type="SAM" id="Phobius"/>
    </source>
</evidence>
<comment type="subcellular location">
    <subcellularLocation>
        <location evidence="1">Membrane</location>
    </subcellularLocation>
</comment>
<keyword evidence="6" id="KW-0614">Plasmid</keyword>
<evidence type="ECO:0000256" key="1">
    <source>
        <dbReference type="ARBA" id="ARBA00004370"/>
    </source>
</evidence>
<keyword evidence="3 5" id="KW-1133">Transmembrane helix</keyword>
<dbReference type="HOGENOM" id="CLU_173974_1_0_6"/>
<feature type="transmembrane region" description="Helical" evidence="5">
    <location>
        <begin position="21"/>
        <end position="40"/>
    </location>
</feature>
<gene>
    <name evidence="6" type="ordered locus">YpsIP31758_A0049</name>
</gene>
<dbReference type="AlphaFoldDB" id="A0A0U1QT97"/>
<dbReference type="NCBIfam" id="NF010395">
    <property type="entry name" value="PRK13823.1"/>
    <property type="match status" value="1"/>
</dbReference>
<evidence type="ECO:0000313" key="7">
    <source>
        <dbReference type="Proteomes" id="UP000002412"/>
    </source>
</evidence>
<dbReference type="EMBL" id="CP000718">
    <property type="protein sequence ID" value="ABS45606.1"/>
    <property type="molecule type" value="Genomic_DNA"/>
</dbReference>
<protein>
    <submittedName>
        <fullName evidence="6">Conjugal transfer protein TrbD</fullName>
    </submittedName>
</protein>
<name>A0A0U1QT97_YERP3</name>
<dbReference type="GO" id="GO:0016020">
    <property type="term" value="C:membrane"/>
    <property type="evidence" value="ECO:0007669"/>
    <property type="project" value="UniProtKB-SubCell"/>
</dbReference>
<dbReference type="RefSeq" id="WP_011988450.1">
    <property type="nucleotide sequence ID" value="NC_009704.1"/>
</dbReference>
<accession>A0A0U1QT97</accession>
<dbReference type="InterPro" id="IPR016704">
    <property type="entry name" value="Conjugal_tfr_TrbD"/>
</dbReference>
<dbReference type="Pfam" id="PF05101">
    <property type="entry name" value="VirB3"/>
    <property type="match status" value="1"/>
</dbReference>
<dbReference type="PIRSF" id="PIRSF017854">
    <property type="entry name" value="T4SS_TrbD"/>
    <property type="match status" value="1"/>
</dbReference>